<dbReference type="AlphaFoldDB" id="A0A1M8A6P0"/>
<sequence length="100" mass="11636">MRFTQLFTLFFVFFVAAMSVMAVNSPRNDKKLDPRFSCADAIKQAPHECLDFFYGLAKCLRDELKSVNGCLEDYWNYVSSFDQCFYDFVDCLVPKGLIWS</sequence>
<dbReference type="Proteomes" id="UP000186303">
    <property type="component" value="Chromosome 4"/>
</dbReference>
<evidence type="ECO:0000313" key="2">
    <source>
        <dbReference type="EMBL" id="SHO78123.1"/>
    </source>
</evidence>
<dbReference type="VEuPathDB" id="FungiDB:MSYG_2465"/>
<keyword evidence="3" id="KW-1185">Reference proteome</keyword>
<proteinExistence type="predicted"/>
<protein>
    <submittedName>
        <fullName evidence="2">Uncharacterized protein</fullName>
    </submittedName>
</protein>
<dbReference type="EMBL" id="LT671824">
    <property type="protein sequence ID" value="SHO78123.1"/>
    <property type="molecule type" value="Genomic_DNA"/>
</dbReference>
<accession>A0A1M8A6P0</accession>
<feature type="signal peptide" evidence="1">
    <location>
        <begin position="1"/>
        <end position="22"/>
    </location>
</feature>
<evidence type="ECO:0000256" key="1">
    <source>
        <dbReference type="SAM" id="SignalP"/>
    </source>
</evidence>
<feature type="chain" id="PRO_5012410227" evidence="1">
    <location>
        <begin position="23"/>
        <end position="100"/>
    </location>
</feature>
<keyword evidence="1" id="KW-0732">Signal</keyword>
<evidence type="ECO:0000313" key="3">
    <source>
        <dbReference type="Proteomes" id="UP000186303"/>
    </source>
</evidence>
<dbReference type="OrthoDB" id="3337149at2759"/>
<name>A0A1M8A6P0_MALS4</name>
<reference evidence="3" key="1">
    <citation type="journal article" date="2017" name="Nucleic Acids Res.">
        <title>Proteogenomics produces comprehensive and highly accurate protein-coding gene annotation in a complete genome assembly of Malassezia sympodialis.</title>
        <authorList>
            <person name="Zhu Y."/>
            <person name="Engstroem P.G."/>
            <person name="Tellgren-Roth C."/>
            <person name="Baudo C.D."/>
            <person name="Kennell J.C."/>
            <person name="Sun S."/>
            <person name="Billmyre R.B."/>
            <person name="Schroeder M.S."/>
            <person name="Andersson A."/>
            <person name="Holm T."/>
            <person name="Sigurgeirsson B."/>
            <person name="Wu G."/>
            <person name="Sankaranarayanan S.R."/>
            <person name="Siddharthan R."/>
            <person name="Sanyal K."/>
            <person name="Lundeberg J."/>
            <person name="Nystedt B."/>
            <person name="Boekhout T."/>
            <person name="Dawson T.L. Jr."/>
            <person name="Heitman J."/>
            <person name="Scheynius A."/>
            <person name="Lehtioe J."/>
        </authorList>
    </citation>
    <scope>NUCLEOTIDE SEQUENCE [LARGE SCALE GENOMIC DNA]</scope>
    <source>
        <strain evidence="3">ATCC 42132</strain>
    </source>
</reference>
<gene>
    <name evidence="2" type="ORF">MSYG_2465</name>
</gene>
<organism evidence="2 3">
    <name type="scientific">Malassezia sympodialis (strain ATCC 42132)</name>
    <name type="common">Atopic eczema-associated yeast</name>
    <dbReference type="NCBI Taxonomy" id="1230383"/>
    <lineage>
        <taxon>Eukaryota</taxon>
        <taxon>Fungi</taxon>
        <taxon>Dikarya</taxon>
        <taxon>Basidiomycota</taxon>
        <taxon>Ustilaginomycotina</taxon>
        <taxon>Malasseziomycetes</taxon>
        <taxon>Malasseziales</taxon>
        <taxon>Malasseziaceae</taxon>
        <taxon>Malassezia</taxon>
    </lineage>
</organism>